<feature type="domain" description="Glycosyltransferase subfamily 4-like N-terminal" evidence="2">
    <location>
        <begin position="13"/>
        <end position="172"/>
    </location>
</feature>
<dbReference type="PANTHER" id="PTHR12526:SF630">
    <property type="entry name" value="GLYCOSYLTRANSFERASE"/>
    <property type="match status" value="1"/>
</dbReference>
<dbReference type="AlphaFoldDB" id="A0A2C9CCU9"/>
<dbReference type="PANTHER" id="PTHR12526">
    <property type="entry name" value="GLYCOSYLTRANSFERASE"/>
    <property type="match status" value="1"/>
</dbReference>
<dbReference type="InterPro" id="IPR028098">
    <property type="entry name" value="Glyco_trans_4-like_N"/>
</dbReference>
<dbReference type="CDD" id="cd03820">
    <property type="entry name" value="GT4_AmsD-like"/>
    <property type="match status" value="1"/>
</dbReference>
<evidence type="ECO:0000259" key="2">
    <source>
        <dbReference type="Pfam" id="PF13439"/>
    </source>
</evidence>
<dbReference type="Pfam" id="PF13439">
    <property type="entry name" value="Glyco_transf_4"/>
    <property type="match status" value="1"/>
</dbReference>
<organism evidence="3 4">
    <name type="scientific">Kuenenia stuttgartiensis</name>
    <dbReference type="NCBI Taxonomy" id="174633"/>
    <lineage>
        <taxon>Bacteria</taxon>
        <taxon>Pseudomonadati</taxon>
        <taxon>Planctomycetota</taxon>
        <taxon>Candidatus Brocadiia</taxon>
        <taxon>Candidatus Brocadiales</taxon>
        <taxon>Candidatus Brocadiaceae</taxon>
        <taxon>Candidatus Kuenenia</taxon>
    </lineage>
</organism>
<accession>A0A2C9CCU9</accession>
<dbReference type="EMBL" id="LT934425">
    <property type="protein sequence ID" value="SOH03408.1"/>
    <property type="molecule type" value="Genomic_DNA"/>
</dbReference>
<dbReference type="KEGG" id="kst:KSMBR1_0897"/>
<keyword evidence="4" id="KW-1185">Reference proteome</keyword>
<dbReference type="OrthoDB" id="9781413at2"/>
<evidence type="ECO:0000313" key="3">
    <source>
        <dbReference type="EMBL" id="SOH03408.1"/>
    </source>
</evidence>
<name>A0A2C9CCU9_KUEST</name>
<reference evidence="4" key="1">
    <citation type="submission" date="2017-10" db="EMBL/GenBank/DDBJ databases">
        <authorList>
            <person name="Frank J."/>
        </authorList>
    </citation>
    <scope>NUCLEOTIDE SEQUENCE [LARGE SCALE GENOMIC DNA]</scope>
</reference>
<dbReference type="Gene3D" id="3.40.50.2000">
    <property type="entry name" value="Glycogen Phosphorylase B"/>
    <property type="match status" value="2"/>
</dbReference>
<protein>
    <submittedName>
        <fullName evidence="3">Uncharacterized protein</fullName>
    </submittedName>
</protein>
<dbReference type="InterPro" id="IPR001296">
    <property type="entry name" value="Glyco_trans_1"/>
</dbReference>
<dbReference type="Pfam" id="PF00534">
    <property type="entry name" value="Glycos_transf_1"/>
    <property type="match status" value="1"/>
</dbReference>
<evidence type="ECO:0000259" key="1">
    <source>
        <dbReference type="Pfam" id="PF00534"/>
    </source>
</evidence>
<dbReference type="GO" id="GO:0016757">
    <property type="term" value="F:glycosyltransferase activity"/>
    <property type="evidence" value="ECO:0007669"/>
    <property type="project" value="InterPro"/>
</dbReference>
<proteinExistence type="predicted"/>
<feature type="domain" description="Glycosyl transferase family 1" evidence="1">
    <location>
        <begin position="190"/>
        <end position="349"/>
    </location>
</feature>
<evidence type="ECO:0000313" key="4">
    <source>
        <dbReference type="Proteomes" id="UP000221734"/>
    </source>
</evidence>
<dbReference type="SUPFAM" id="SSF53756">
    <property type="entry name" value="UDP-Glycosyltransferase/glycogen phosphorylase"/>
    <property type="match status" value="1"/>
</dbReference>
<dbReference type="Proteomes" id="UP000221734">
    <property type="component" value="Chromosome Kuenenia_stuttgartiensis_MBR1"/>
</dbReference>
<dbReference type="RefSeq" id="WP_099324252.1">
    <property type="nucleotide sequence ID" value="NZ_LT934425.1"/>
</dbReference>
<gene>
    <name evidence="3" type="primary">capM_2</name>
    <name evidence="3" type="ORF">KSMBR1_0897</name>
</gene>
<sequence length="374" mass="41430">MRITLVISSLSSGGAERVISTMANYWAQKNWEISLITLDSTASDFYKLRLDVKRVALGRMGESSNPFAAIRNNIIRLIKLRRAIKSSKPDIVISFVDRMNIMTLLATRGLGLKVIISERIDPAYHDCGRTWSLLRNATYPWADAIVVQSNKARQWIEEIVKKGTTFVIPNPISNVNEKTNLEQSDTAFGGNAKSKQIIVAMGRLTAQKGFDLLLHAFARIAQSHHNWHLFIFGDGKDRDTLIQLANELGIAGLVSLPGRVNNPMQLLRQANMFVLSSRYEGFPNALLEAMACGLPVVSFACPSGPREIIRDGIDGLLVPPEDVNAMAAAMGQLMTDEALYKRLASRAPEVLERFGMEKIMGMWEELLAGCVKGE</sequence>